<dbReference type="EMBL" id="BLAE01000029">
    <property type="protein sequence ID" value="GES11372.1"/>
    <property type="molecule type" value="Genomic_DNA"/>
</dbReference>
<accession>A0A5M3WT26</accession>
<dbReference type="RefSeq" id="WP_155356745.1">
    <property type="nucleotide sequence ID" value="NZ_BAAAHL010000049.1"/>
</dbReference>
<comment type="caution">
    <text evidence="1">The sequence shown here is derived from an EMBL/GenBank/DDBJ whole genome shotgun (WGS) entry which is preliminary data.</text>
</comment>
<gene>
    <name evidence="1" type="ORF">Amac_049690</name>
</gene>
<name>A0A5M3WT26_9ACTN</name>
<organism evidence="1 2">
    <name type="scientific">Acrocarpospora macrocephala</name>
    <dbReference type="NCBI Taxonomy" id="150177"/>
    <lineage>
        <taxon>Bacteria</taxon>
        <taxon>Bacillati</taxon>
        <taxon>Actinomycetota</taxon>
        <taxon>Actinomycetes</taxon>
        <taxon>Streptosporangiales</taxon>
        <taxon>Streptosporangiaceae</taxon>
        <taxon>Acrocarpospora</taxon>
    </lineage>
</organism>
<evidence type="ECO:0000313" key="2">
    <source>
        <dbReference type="Proteomes" id="UP000331127"/>
    </source>
</evidence>
<evidence type="ECO:0000313" key="1">
    <source>
        <dbReference type="EMBL" id="GES11372.1"/>
    </source>
</evidence>
<sequence>MATTSIQVDDKALAAAADSLGMALVPKSDVEDLRRLRNAEQRREIARQLRDAKRALETDELAEYTQLTRDDIARGDLFA</sequence>
<keyword evidence="2" id="KW-1185">Reference proteome</keyword>
<dbReference type="AlphaFoldDB" id="A0A5M3WT26"/>
<reference evidence="1 2" key="1">
    <citation type="submission" date="2019-10" db="EMBL/GenBank/DDBJ databases">
        <title>Whole genome shotgun sequence of Acrocarpospora macrocephala NBRC 16266.</title>
        <authorList>
            <person name="Ichikawa N."/>
            <person name="Kimura A."/>
            <person name="Kitahashi Y."/>
            <person name="Komaki H."/>
            <person name="Oguchi A."/>
        </authorList>
    </citation>
    <scope>NUCLEOTIDE SEQUENCE [LARGE SCALE GENOMIC DNA]</scope>
    <source>
        <strain evidence="1 2">NBRC 16266</strain>
    </source>
</reference>
<proteinExistence type="predicted"/>
<protein>
    <submittedName>
        <fullName evidence="1">Uncharacterized protein</fullName>
    </submittedName>
</protein>
<dbReference type="Proteomes" id="UP000331127">
    <property type="component" value="Unassembled WGS sequence"/>
</dbReference>